<dbReference type="InterPro" id="IPR036890">
    <property type="entry name" value="HATPase_C_sf"/>
</dbReference>
<keyword evidence="9" id="KW-0812">Transmembrane</keyword>
<dbReference type="GO" id="GO:0000155">
    <property type="term" value="F:phosphorelay sensor kinase activity"/>
    <property type="evidence" value="ECO:0007669"/>
    <property type="project" value="InterPro"/>
</dbReference>
<dbReference type="Gene3D" id="3.40.50.2300">
    <property type="match status" value="1"/>
</dbReference>
<dbReference type="Gene3D" id="3.30.565.10">
    <property type="entry name" value="Histidine kinase-like ATPase, C-terminal domain"/>
    <property type="match status" value="1"/>
</dbReference>
<evidence type="ECO:0000256" key="7">
    <source>
        <dbReference type="PROSITE-ProRule" id="PRU00169"/>
    </source>
</evidence>
<keyword evidence="15" id="KW-1185">Reference proteome</keyword>
<dbReference type="Gene3D" id="3.30.450.40">
    <property type="match status" value="1"/>
</dbReference>
<keyword evidence="6" id="KW-0902">Two-component regulatory system</keyword>
<dbReference type="PROSITE" id="PS50110">
    <property type="entry name" value="RESPONSE_REGULATORY"/>
    <property type="match status" value="1"/>
</dbReference>
<evidence type="ECO:0000256" key="1">
    <source>
        <dbReference type="ARBA" id="ARBA00000085"/>
    </source>
</evidence>
<evidence type="ECO:0000256" key="2">
    <source>
        <dbReference type="ARBA" id="ARBA00012438"/>
    </source>
</evidence>
<dbReference type="Pfam" id="PF13426">
    <property type="entry name" value="PAS_9"/>
    <property type="match status" value="2"/>
</dbReference>
<dbReference type="InterPro" id="IPR036097">
    <property type="entry name" value="HisK_dim/P_sf"/>
</dbReference>
<dbReference type="InterPro" id="IPR011006">
    <property type="entry name" value="CheY-like_superfamily"/>
</dbReference>
<dbReference type="NCBIfam" id="TIGR00229">
    <property type="entry name" value="sensory_box"/>
    <property type="match status" value="2"/>
</dbReference>
<dbReference type="SUPFAM" id="SSF55785">
    <property type="entry name" value="PYP-like sensor domain (PAS domain)"/>
    <property type="match status" value="3"/>
</dbReference>
<dbReference type="PANTHER" id="PTHR43547">
    <property type="entry name" value="TWO-COMPONENT HISTIDINE KINASE"/>
    <property type="match status" value="1"/>
</dbReference>
<dbReference type="SUPFAM" id="SSF55781">
    <property type="entry name" value="GAF domain-like"/>
    <property type="match status" value="1"/>
</dbReference>
<evidence type="ECO:0000256" key="4">
    <source>
        <dbReference type="ARBA" id="ARBA00022679"/>
    </source>
</evidence>
<dbReference type="CDD" id="cd00130">
    <property type="entry name" value="PAS"/>
    <property type="match status" value="1"/>
</dbReference>
<dbReference type="EMBL" id="PGEM01000083">
    <property type="protein sequence ID" value="PPJ63001.1"/>
    <property type="molecule type" value="Genomic_DNA"/>
</dbReference>
<dbReference type="CDD" id="cd00082">
    <property type="entry name" value="HisKA"/>
    <property type="match status" value="1"/>
</dbReference>
<dbReference type="SMART" id="SM00086">
    <property type="entry name" value="PAC"/>
    <property type="match status" value="2"/>
</dbReference>
<dbReference type="Gene3D" id="3.30.450.20">
    <property type="entry name" value="PAS domain"/>
    <property type="match status" value="3"/>
</dbReference>
<evidence type="ECO:0000259" key="12">
    <source>
        <dbReference type="PROSITE" id="PS50112"/>
    </source>
</evidence>
<feature type="domain" description="Histidine kinase" evidence="10">
    <location>
        <begin position="771"/>
        <end position="1046"/>
    </location>
</feature>
<gene>
    <name evidence="14" type="ORF">CUN59_12270</name>
</gene>
<feature type="domain" description="PAS" evidence="12">
    <location>
        <begin position="176"/>
        <end position="219"/>
    </location>
</feature>
<name>A0A2S6CTI7_9CYAN</name>
<dbReference type="InterPro" id="IPR004358">
    <property type="entry name" value="Sig_transdc_His_kin-like_C"/>
</dbReference>
<reference evidence="14 15" key="1">
    <citation type="submission" date="2018-02" db="EMBL/GenBank/DDBJ databases">
        <title>Discovery of a pederin family compound in a non-symbiotic bloom-forming cyanobacterium.</title>
        <authorList>
            <person name="Kust A."/>
            <person name="Mares J."/>
            <person name="Jokela J."/>
            <person name="Urajova P."/>
            <person name="Hajek J."/>
            <person name="Saurav K."/>
            <person name="Voracova K."/>
            <person name="Fewer D.P."/>
            <person name="Haapaniemi E."/>
            <person name="Permi P."/>
            <person name="Rehakova K."/>
            <person name="Sivonen K."/>
            <person name="Hrouzek P."/>
        </authorList>
    </citation>
    <scope>NUCLEOTIDE SEQUENCE [LARGE SCALE GENOMIC DNA]</scope>
    <source>
        <strain evidence="14 15">CHARLIE-1</strain>
    </source>
</reference>
<feature type="domain" description="PAC" evidence="13">
    <location>
        <begin position="401"/>
        <end position="453"/>
    </location>
</feature>
<dbReference type="InterPro" id="IPR003594">
    <property type="entry name" value="HATPase_dom"/>
</dbReference>
<comment type="catalytic activity">
    <reaction evidence="1">
        <text>ATP + protein L-histidine = ADP + protein N-phospho-L-histidine.</text>
        <dbReference type="EC" id="2.7.13.3"/>
    </reaction>
</comment>
<dbReference type="InterPro" id="IPR001789">
    <property type="entry name" value="Sig_transdc_resp-reg_receiver"/>
</dbReference>
<accession>A0A2S6CTI7</accession>
<dbReference type="SMART" id="SM00065">
    <property type="entry name" value="GAF"/>
    <property type="match status" value="1"/>
</dbReference>
<dbReference type="AlphaFoldDB" id="A0A2S6CTI7"/>
<dbReference type="InterPro" id="IPR001610">
    <property type="entry name" value="PAC"/>
</dbReference>
<evidence type="ECO:0000256" key="8">
    <source>
        <dbReference type="SAM" id="Coils"/>
    </source>
</evidence>
<feature type="transmembrane region" description="Helical" evidence="9">
    <location>
        <begin position="107"/>
        <end position="123"/>
    </location>
</feature>
<dbReference type="PROSITE" id="PS50113">
    <property type="entry name" value="PAC"/>
    <property type="match status" value="1"/>
</dbReference>
<keyword evidence="3 7" id="KW-0597">Phosphoprotein</keyword>
<sequence length="1202" mass="134365">MGFNTALSFILINVAIYLIIQPNKQRSYWVAQIFTIIAALICLQSLMGYAYKEDLLYRIALHTTSMALHTAVTLMILSMGILWASSRQGLMRVITNDSYGGLIARRLLLPAIIIPFLLGWLILNGERARMYDFAFGISLFAIVVIIVFTILAWQSALIIDRLSRQRDRAQEASKENEEKLQSFVNSNVIGILFGDINGCIYQANKEFLRIIDYTQEDLLAGRIDWRHLTPPEYLYLDEQAIAQAKSSVDGACMPFQKEYIRKDGGRLPVLLGFVLMGEEREKSVAFILDISEREAALSEIQKSKKKILELNQKLQRRVTELQTLLDMIPIGIGIAKDPECQTINMNPAFAKLLRMQPHENASLTAPVEEKPTQFKVFREGRELSAKELPMQYSAAHGVEILDCEVDVVHEDGTVINLLEYVTPLFDEDGETRGCIGAFLDITERKQAENLLRNHQKWLEDILNLMPIPLVFIEPETARVIFANQAADKLAGGEFPKNIPAAEYQTIYDCRDAAGNPIPNEQMPGVRVARGESLAGFEIDWHTSTGIHSLLIFADTMPVMHGHPSTCLLTFQDISELKQIEKDLSSGYKNLQLLFNTANILLSSQKPVTLIEAVFQELAKQINLDVYFNYVIQGNSQVMQLVSYTGFSEEIAKELATLEFGEAIYGTIAQERRVIALDHVQESTDPKTEFLRFLGIQAFYGYPLIAQEQLIGTLFFGSRRLSEFSENQKAIMQAVCNQVAIAMDRASLIASLQTQTEQLREANRMKDEFLAVLSHELRSPLNAILGWSHLLRTRQFSPDKIAQGLETIERNAKKQNQLIDDLLDISRIIRGKLKFNPQTCDLVPIITSAIETVSLAAQAKEINLHFYPYFSDSRESEVDTKTLLSSVPAVIVSGDSDRLQQILWNLLTNAIKFTPQGGNVEIRLDQINLSNPDLSNSRGVERLGSRGEEIPSIVSHGQGSNYQQLPLRRYAQIQVIDNGVGISADFLPHVFDRFRQADSSSTRSYGGLGLGLSLVRHLVELHGGTVDVKSSGHNQGSTFTIKLPLLEESTNAQKQKSLDEVEESASLPLKSSRSLPELTNVRVLVVDDETDSRKFMKTVLEECQAEVTAVASVSEALQMLKRWQPDVLISDIGMPQEDGYSLIRQVRSLPSDKGGNIPAAALTAYAGTEDRMRAIQAGFQLHLPKPIEPAELAIVVASLVKRN</sequence>
<dbReference type="SMART" id="SM00387">
    <property type="entry name" value="HATPase_c"/>
    <property type="match status" value="1"/>
</dbReference>
<dbReference type="SUPFAM" id="SSF55874">
    <property type="entry name" value="ATPase domain of HSP90 chaperone/DNA topoisomerase II/histidine kinase"/>
    <property type="match status" value="1"/>
</dbReference>
<comment type="caution">
    <text evidence="14">The sequence shown here is derived from an EMBL/GenBank/DDBJ whole genome shotgun (WGS) entry which is preliminary data.</text>
</comment>
<evidence type="ECO:0000256" key="9">
    <source>
        <dbReference type="SAM" id="Phobius"/>
    </source>
</evidence>
<dbReference type="Pfam" id="PF13185">
    <property type="entry name" value="GAF_2"/>
    <property type="match status" value="1"/>
</dbReference>
<evidence type="ECO:0000313" key="14">
    <source>
        <dbReference type="EMBL" id="PPJ63001.1"/>
    </source>
</evidence>
<dbReference type="CDD" id="cd17580">
    <property type="entry name" value="REC_2_DhkD-like"/>
    <property type="match status" value="1"/>
</dbReference>
<evidence type="ECO:0000259" key="13">
    <source>
        <dbReference type="PROSITE" id="PS50113"/>
    </source>
</evidence>
<evidence type="ECO:0000256" key="5">
    <source>
        <dbReference type="ARBA" id="ARBA00022777"/>
    </source>
</evidence>
<evidence type="ECO:0000259" key="11">
    <source>
        <dbReference type="PROSITE" id="PS50110"/>
    </source>
</evidence>
<dbReference type="Pfam" id="PF00072">
    <property type="entry name" value="Response_reg"/>
    <property type="match status" value="1"/>
</dbReference>
<keyword evidence="9" id="KW-1133">Transmembrane helix</keyword>
<dbReference type="Gene3D" id="1.10.287.130">
    <property type="match status" value="1"/>
</dbReference>
<dbReference type="PANTHER" id="PTHR43547:SF2">
    <property type="entry name" value="HYBRID SIGNAL TRANSDUCTION HISTIDINE KINASE C"/>
    <property type="match status" value="1"/>
</dbReference>
<dbReference type="InterPro" id="IPR000700">
    <property type="entry name" value="PAS-assoc_C"/>
</dbReference>
<dbReference type="Pfam" id="PF02518">
    <property type="entry name" value="HATPase_c"/>
    <property type="match status" value="1"/>
</dbReference>
<feature type="transmembrane region" description="Helical" evidence="9">
    <location>
        <begin position="66"/>
        <end position="86"/>
    </location>
</feature>
<evidence type="ECO:0000313" key="15">
    <source>
        <dbReference type="Proteomes" id="UP000239589"/>
    </source>
</evidence>
<feature type="coiled-coil region" evidence="8">
    <location>
        <begin position="293"/>
        <end position="324"/>
    </location>
</feature>
<dbReference type="PROSITE" id="PS50112">
    <property type="entry name" value="PAS"/>
    <property type="match status" value="1"/>
</dbReference>
<keyword evidence="9" id="KW-0472">Membrane</keyword>
<protein>
    <recommendedName>
        <fullName evidence="2">histidine kinase</fullName>
        <ecNumber evidence="2">2.7.13.3</ecNumber>
    </recommendedName>
</protein>
<keyword evidence="4" id="KW-0808">Transferase</keyword>
<dbReference type="PROSITE" id="PS50109">
    <property type="entry name" value="HIS_KIN"/>
    <property type="match status" value="1"/>
</dbReference>
<feature type="domain" description="Response regulatory" evidence="11">
    <location>
        <begin position="1081"/>
        <end position="1199"/>
    </location>
</feature>
<dbReference type="EC" id="2.7.13.3" evidence="2"/>
<evidence type="ECO:0000259" key="10">
    <source>
        <dbReference type="PROSITE" id="PS50109"/>
    </source>
</evidence>
<dbReference type="SMART" id="SM00388">
    <property type="entry name" value="HisKA"/>
    <property type="match status" value="1"/>
</dbReference>
<feature type="transmembrane region" description="Helical" evidence="9">
    <location>
        <begin position="135"/>
        <end position="159"/>
    </location>
</feature>
<dbReference type="SUPFAM" id="SSF52172">
    <property type="entry name" value="CheY-like"/>
    <property type="match status" value="1"/>
</dbReference>
<dbReference type="Proteomes" id="UP000239589">
    <property type="component" value="Unassembled WGS sequence"/>
</dbReference>
<organism evidence="14 15">
    <name type="scientific">Cuspidothrix issatschenkoi CHARLIE-1</name>
    <dbReference type="NCBI Taxonomy" id="2052836"/>
    <lineage>
        <taxon>Bacteria</taxon>
        <taxon>Bacillati</taxon>
        <taxon>Cyanobacteriota</taxon>
        <taxon>Cyanophyceae</taxon>
        <taxon>Nostocales</taxon>
        <taxon>Aphanizomenonaceae</taxon>
        <taxon>Cuspidothrix</taxon>
    </lineage>
</organism>
<evidence type="ECO:0000256" key="3">
    <source>
        <dbReference type="ARBA" id="ARBA00022553"/>
    </source>
</evidence>
<dbReference type="InterPro" id="IPR035965">
    <property type="entry name" value="PAS-like_dom_sf"/>
</dbReference>
<feature type="transmembrane region" description="Helical" evidence="9">
    <location>
        <begin position="29"/>
        <end position="51"/>
    </location>
</feature>
<dbReference type="InterPro" id="IPR000014">
    <property type="entry name" value="PAS"/>
</dbReference>
<dbReference type="SMART" id="SM00091">
    <property type="entry name" value="PAS"/>
    <property type="match status" value="3"/>
</dbReference>
<dbReference type="PRINTS" id="PR00344">
    <property type="entry name" value="BCTRLSENSOR"/>
</dbReference>
<dbReference type="SUPFAM" id="SSF47384">
    <property type="entry name" value="Homodimeric domain of signal transducing histidine kinase"/>
    <property type="match status" value="1"/>
</dbReference>
<feature type="modified residue" description="4-aspartylphosphate" evidence="7">
    <location>
        <position position="1130"/>
    </location>
</feature>
<dbReference type="InterPro" id="IPR003661">
    <property type="entry name" value="HisK_dim/P_dom"/>
</dbReference>
<dbReference type="Pfam" id="PF00512">
    <property type="entry name" value="HisKA"/>
    <property type="match status" value="1"/>
</dbReference>
<keyword evidence="8" id="KW-0175">Coiled coil</keyword>
<dbReference type="InterPro" id="IPR003018">
    <property type="entry name" value="GAF"/>
</dbReference>
<dbReference type="SMART" id="SM00448">
    <property type="entry name" value="REC"/>
    <property type="match status" value="1"/>
</dbReference>
<dbReference type="OrthoDB" id="434700at2"/>
<proteinExistence type="predicted"/>
<keyword evidence="5" id="KW-0418">Kinase</keyword>
<feature type="transmembrane region" description="Helical" evidence="9">
    <location>
        <begin position="6"/>
        <end position="22"/>
    </location>
</feature>
<evidence type="ECO:0000256" key="6">
    <source>
        <dbReference type="ARBA" id="ARBA00023012"/>
    </source>
</evidence>
<dbReference type="InterPro" id="IPR005467">
    <property type="entry name" value="His_kinase_dom"/>
</dbReference>
<dbReference type="InterPro" id="IPR029016">
    <property type="entry name" value="GAF-like_dom_sf"/>
</dbReference>